<feature type="region of interest" description="Disordered" evidence="7">
    <location>
        <begin position="37"/>
        <end position="92"/>
    </location>
</feature>
<keyword evidence="2" id="KW-0805">Transcription regulation</keyword>
<dbReference type="GO" id="GO:0045893">
    <property type="term" value="P:positive regulation of DNA-templated transcription"/>
    <property type="evidence" value="ECO:0007669"/>
    <property type="project" value="TreeGrafter"/>
</dbReference>
<comment type="subcellular location">
    <subcellularLocation>
        <location evidence="1">Nucleus</location>
    </subcellularLocation>
</comment>
<feature type="compositionally biased region" description="Polar residues" evidence="7">
    <location>
        <begin position="45"/>
        <end position="58"/>
    </location>
</feature>
<evidence type="ECO:0000313" key="9">
    <source>
        <dbReference type="EMBL" id="GMH18893.1"/>
    </source>
</evidence>
<feature type="domain" description="BZIP" evidence="8">
    <location>
        <begin position="69"/>
        <end position="132"/>
    </location>
</feature>
<protein>
    <recommendedName>
        <fullName evidence="8">BZIP domain-containing protein</fullName>
    </recommendedName>
</protein>
<dbReference type="Proteomes" id="UP001279734">
    <property type="component" value="Unassembled WGS sequence"/>
</dbReference>
<gene>
    <name evidence="9" type="ORF">Nepgr_020734</name>
</gene>
<keyword evidence="3" id="KW-0238">DNA-binding</keyword>
<keyword evidence="5" id="KW-0539">Nucleus</keyword>
<evidence type="ECO:0000256" key="5">
    <source>
        <dbReference type="ARBA" id="ARBA00023242"/>
    </source>
</evidence>
<evidence type="ECO:0000259" key="8">
    <source>
        <dbReference type="PROSITE" id="PS50217"/>
    </source>
</evidence>
<dbReference type="Gene3D" id="1.20.5.170">
    <property type="match status" value="1"/>
</dbReference>
<dbReference type="InterPro" id="IPR004827">
    <property type="entry name" value="bZIP"/>
</dbReference>
<dbReference type="SMART" id="SM00338">
    <property type="entry name" value="BRLZ"/>
    <property type="match status" value="1"/>
</dbReference>
<evidence type="ECO:0000313" key="10">
    <source>
        <dbReference type="Proteomes" id="UP001279734"/>
    </source>
</evidence>
<dbReference type="SUPFAM" id="SSF57959">
    <property type="entry name" value="Leucine zipper domain"/>
    <property type="match status" value="1"/>
</dbReference>
<dbReference type="EMBL" id="BSYO01000019">
    <property type="protein sequence ID" value="GMH18893.1"/>
    <property type="molecule type" value="Genomic_DNA"/>
</dbReference>
<name>A0AAD3SWQ1_NEPGR</name>
<evidence type="ECO:0000256" key="3">
    <source>
        <dbReference type="ARBA" id="ARBA00023125"/>
    </source>
</evidence>
<dbReference type="AlphaFoldDB" id="A0AAD3SWQ1"/>
<dbReference type="GO" id="GO:0005634">
    <property type="term" value="C:nucleus"/>
    <property type="evidence" value="ECO:0007669"/>
    <property type="project" value="UniProtKB-SubCell"/>
</dbReference>
<keyword evidence="6" id="KW-0175">Coiled coil</keyword>
<feature type="coiled-coil region" evidence="6">
    <location>
        <begin position="94"/>
        <end position="149"/>
    </location>
</feature>
<keyword evidence="4" id="KW-0804">Transcription</keyword>
<dbReference type="PANTHER" id="PTHR45764:SF34">
    <property type="entry name" value="BZIP TRANSCRIPTION FACTOR 53"/>
    <property type="match status" value="1"/>
</dbReference>
<reference evidence="9" key="1">
    <citation type="submission" date="2023-05" db="EMBL/GenBank/DDBJ databases">
        <title>Nepenthes gracilis genome sequencing.</title>
        <authorList>
            <person name="Fukushima K."/>
        </authorList>
    </citation>
    <scope>NUCLEOTIDE SEQUENCE</scope>
    <source>
        <strain evidence="9">SING2019-196</strain>
    </source>
</reference>
<dbReference type="Pfam" id="PF00170">
    <property type="entry name" value="bZIP_1"/>
    <property type="match status" value="1"/>
</dbReference>
<evidence type="ECO:0000256" key="7">
    <source>
        <dbReference type="SAM" id="MobiDB-lite"/>
    </source>
</evidence>
<evidence type="ECO:0000256" key="1">
    <source>
        <dbReference type="ARBA" id="ARBA00004123"/>
    </source>
</evidence>
<dbReference type="FunFam" id="1.20.5.170:FF:000020">
    <property type="entry name" value="BZIP transcription factor"/>
    <property type="match status" value="1"/>
</dbReference>
<feature type="compositionally biased region" description="Basic and acidic residues" evidence="7">
    <location>
        <begin position="59"/>
        <end position="84"/>
    </location>
</feature>
<evidence type="ECO:0000256" key="6">
    <source>
        <dbReference type="SAM" id="Coils"/>
    </source>
</evidence>
<keyword evidence="10" id="KW-1185">Reference proteome</keyword>
<comment type="caution">
    <text evidence="9">The sequence shown here is derived from an EMBL/GenBank/DDBJ whole genome shotgun (WGS) entry which is preliminary data.</text>
</comment>
<dbReference type="PROSITE" id="PS00036">
    <property type="entry name" value="BZIP_BASIC"/>
    <property type="match status" value="1"/>
</dbReference>
<evidence type="ECO:0000256" key="4">
    <source>
        <dbReference type="ARBA" id="ARBA00023163"/>
    </source>
</evidence>
<dbReference type="PANTHER" id="PTHR45764">
    <property type="entry name" value="BZIP TRANSCRIPTION FACTOR 44"/>
    <property type="match status" value="1"/>
</dbReference>
<dbReference type="GO" id="GO:0003700">
    <property type="term" value="F:DNA-binding transcription factor activity"/>
    <property type="evidence" value="ECO:0007669"/>
    <property type="project" value="InterPro"/>
</dbReference>
<organism evidence="9 10">
    <name type="scientific">Nepenthes gracilis</name>
    <name type="common">Slender pitcher plant</name>
    <dbReference type="NCBI Taxonomy" id="150966"/>
    <lineage>
        <taxon>Eukaryota</taxon>
        <taxon>Viridiplantae</taxon>
        <taxon>Streptophyta</taxon>
        <taxon>Embryophyta</taxon>
        <taxon>Tracheophyta</taxon>
        <taxon>Spermatophyta</taxon>
        <taxon>Magnoliopsida</taxon>
        <taxon>eudicotyledons</taxon>
        <taxon>Gunneridae</taxon>
        <taxon>Pentapetalae</taxon>
        <taxon>Caryophyllales</taxon>
        <taxon>Nepenthaceae</taxon>
        <taxon>Nepenthes</taxon>
    </lineage>
</organism>
<dbReference type="GO" id="GO:0000976">
    <property type="term" value="F:transcription cis-regulatory region binding"/>
    <property type="evidence" value="ECO:0007669"/>
    <property type="project" value="TreeGrafter"/>
</dbReference>
<dbReference type="PROSITE" id="PS50217">
    <property type="entry name" value="BZIP"/>
    <property type="match status" value="1"/>
</dbReference>
<proteinExistence type="predicted"/>
<dbReference type="CDD" id="cd14702">
    <property type="entry name" value="bZIP_plant_GBF1"/>
    <property type="match status" value="1"/>
</dbReference>
<accession>A0AAD3SWQ1</accession>
<dbReference type="InterPro" id="IPR046347">
    <property type="entry name" value="bZIP_sf"/>
</dbReference>
<evidence type="ECO:0000256" key="2">
    <source>
        <dbReference type="ARBA" id="ARBA00023015"/>
    </source>
</evidence>
<dbReference type="InterPro" id="IPR045314">
    <property type="entry name" value="bZIP_plant_GBF1"/>
</dbReference>
<dbReference type="GO" id="GO:0046982">
    <property type="term" value="F:protein heterodimerization activity"/>
    <property type="evidence" value="ECO:0007669"/>
    <property type="project" value="UniProtKB-ARBA"/>
</dbReference>
<sequence>MVSHGKLQICSGHVEEQGSKSSNDSRILRTTNLELVPISRKGRDSMSSSWNRGQASSGSEREARCASIDEKRRRRMESNRESARRSRLRKQQHLDDLIKQVTKLRSENEGFSKKIEKLTHSYMAVESRNAVLRTEKMRLEERLESLEFVVEVGKLIGGSPSLENSHPMMMKPWELACPFTLVASSGMFQF</sequence>